<reference evidence="1" key="1">
    <citation type="submission" date="2023-04" db="EMBL/GenBank/DDBJ databases">
        <title>Draft Genome sequencing of Naganishia species isolated from polar environments using Oxford Nanopore Technology.</title>
        <authorList>
            <person name="Leo P."/>
            <person name="Venkateswaran K."/>
        </authorList>
    </citation>
    <scope>NUCLEOTIDE SEQUENCE</scope>
    <source>
        <strain evidence="1">MNA-CCFEE 5262</strain>
    </source>
</reference>
<organism evidence="1 2">
    <name type="scientific">Naganishia adeliensis</name>
    <dbReference type="NCBI Taxonomy" id="92952"/>
    <lineage>
        <taxon>Eukaryota</taxon>
        <taxon>Fungi</taxon>
        <taxon>Dikarya</taxon>
        <taxon>Basidiomycota</taxon>
        <taxon>Agaricomycotina</taxon>
        <taxon>Tremellomycetes</taxon>
        <taxon>Filobasidiales</taxon>
        <taxon>Filobasidiaceae</taxon>
        <taxon>Naganishia</taxon>
    </lineage>
</organism>
<evidence type="ECO:0000313" key="2">
    <source>
        <dbReference type="Proteomes" id="UP001230649"/>
    </source>
</evidence>
<dbReference type="Proteomes" id="UP001230649">
    <property type="component" value="Unassembled WGS sequence"/>
</dbReference>
<gene>
    <name evidence="1" type="ORF">QFC20_003598</name>
</gene>
<evidence type="ECO:0000313" key="1">
    <source>
        <dbReference type="EMBL" id="KAJ9108029.1"/>
    </source>
</evidence>
<dbReference type="EMBL" id="JASBWS010000034">
    <property type="protein sequence ID" value="KAJ9108029.1"/>
    <property type="molecule type" value="Genomic_DNA"/>
</dbReference>
<sequence length="528" mass="55201">MSLSVSFQPLPTLHACHSVPIVWSYVSGNTSQHAGEGLKLVFVSAESGVSSAVNTSSRTSVAATSLRVSSSTPISSVRPTSSIASSSQTIRSTPATAPTTTRTLVRRAPTTTPLTKTVGNVPLSYTSYGWAPIALPSGTYDLSAFLVASGKESVVGVTRGVQVTQGTETGCLVGTTTATSPTSISGSSSSGSASSTTAAVSSAGAGTSNASTTKEKSSSNAGMIGGIVGGILGALLLLGILVLLIRRRRRTNTQTSSGGWFRRNTGDRGIGSAYAYDFGSLGSTGTAPDSGRQVGAVTEVSGPMDVTHVHGFPRSTVYAQNAGPTEDEYKTLEKRPDEGIQLVPVLPRRETDVSTSSGFMTPLESANDIYALDRNQRQSPGGGMEYLVSARPEETTFPIYASSTDHSHEIHGSTQSHDRNPSESSFTTDSHAALIHTHPPPPPATRSTESSDRRASTYDAVQVDRRPSVTQGRRKSGVPERSGSVRRKPVPVEAYDQLAVSPGVPEGTVDATVREKKFVLEVERPLSQ</sequence>
<protein>
    <submittedName>
        <fullName evidence="1">Uncharacterized protein</fullName>
    </submittedName>
</protein>
<keyword evidence="2" id="KW-1185">Reference proteome</keyword>
<accession>A0ACC2WA02</accession>
<name>A0ACC2WA02_9TREE</name>
<comment type="caution">
    <text evidence="1">The sequence shown here is derived from an EMBL/GenBank/DDBJ whole genome shotgun (WGS) entry which is preliminary data.</text>
</comment>
<proteinExistence type="predicted"/>